<sequence length="88" mass="10248">MLSFINRNSYSSETKWTHRRSSFGDVYFTISKWAYQLLHDVAEYVKRLGTVLSMKAWQGIGFKILGREICPSVINLEQDDHSLCMTKL</sequence>
<proteinExistence type="predicted"/>
<accession>A0A8X6YUF3</accession>
<gene>
    <name evidence="1" type="ORF">TNIN_407391</name>
</gene>
<organism evidence="1 2">
    <name type="scientific">Trichonephila inaurata madagascariensis</name>
    <dbReference type="NCBI Taxonomy" id="2747483"/>
    <lineage>
        <taxon>Eukaryota</taxon>
        <taxon>Metazoa</taxon>
        <taxon>Ecdysozoa</taxon>
        <taxon>Arthropoda</taxon>
        <taxon>Chelicerata</taxon>
        <taxon>Arachnida</taxon>
        <taxon>Araneae</taxon>
        <taxon>Araneomorphae</taxon>
        <taxon>Entelegynae</taxon>
        <taxon>Araneoidea</taxon>
        <taxon>Nephilidae</taxon>
        <taxon>Trichonephila</taxon>
        <taxon>Trichonephila inaurata</taxon>
    </lineage>
</organism>
<evidence type="ECO:0000313" key="2">
    <source>
        <dbReference type="Proteomes" id="UP000886998"/>
    </source>
</evidence>
<dbReference type="EMBL" id="BMAV01022414">
    <property type="protein sequence ID" value="GFY77325.1"/>
    <property type="molecule type" value="Genomic_DNA"/>
</dbReference>
<name>A0A8X6YUF3_9ARAC</name>
<dbReference type="Proteomes" id="UP000886998">
    <property type="component" value="Unassembled WGS sequence"/>
</dbReference>
<keyword evidence="2" id="KW-1185">Reference proteome</keyword>
<dbReference type="AlphaFoldDB" id="A0A8X6YUF3"/>
<reference evidence="1" key="1">
    <citation type="submission" date="2020-08" db="EMBL/GenBank/DDBJ databases">
        <title>Multicomponent nature underlies the extraordinary mechanical properties of spider dragline silk.</title>
        <authorList>
            <person name="Kono N."/>
            <person name="Nakamura H."/>
            <person name="Mori M."/>
            <person name="Yoshida Y."/>
            <person name="Ohtoshi R."/>
            <person name="Malay A.D."/>
            <person name="Moran D.A.P."/>
            <person name="Tomita M."/>
            <person name="Numata K."/>
            <person name="Arakawa K."/>
        </authorList>
    </citation>
    <scope>NUCLEOTIDE SEQUENCE</scope>
</reference>
<evidence type="ECO:0000313" key="1">
    <source>
        <dbReference type="EMBL" id="GFY77325.1"/>
    </source>
</evidence>
<protein>
    <submittedName>
        <fullName evidence="1">Uncharacterized protein</fullName>
    </submittedName>
</protein>
<comment type="caution">
    <text evidence="1">The sequence shown here is derived from an EMBL/GenBank/DDBJ whole genome shotgun (WGS) entry which is preliminary data.</text>
</comment>